<gene>
    <name evidence="1" type="ORF">QQF64_005059</name>
</gene>
<dbReference type="EMBL" id="JAYMGO010000012">
    <property type="protein sequence ID" value="KAL1264704.1"/>
    <property type="molecule type" value="Genomic_DNA"/>
</dbReference>
<evidence type="ECO:0000313" key="1">
    <source>
        <dbReference type="EMBL" id="KAL1264704.1"/>
    </source>
</evidence>
<reference evidence="1 2" key="1">
    <citation type="submission" date="2023-09" db="EMBL/GenBank/DDBJ databases">
        <authorList>
            <person name="Wang M."/>
        </authorList>
    </citation>
    <scope>NUCLEOTIDE SEQUENCE [LARGE SCALE GENOMIC DNA]</scope>
    <source>
        <strain evidence="1">GT-2023</strain>
        <tissue evidence="1">Liver</tissue>
    </source>
</reference>
<protein>
    <submittedName>
        <fullName evidence="1">Uncharacterized protein</fullName>
    </submittedName>
</protein>
<proteinExistence type="predicted"/>
<comment type="caution">
    <text evidence="1">The sequence shown here is derived from an EMBL/GenBank/DDBJ whole genome shotgun (WGS) entry which is preliminary data.</text>
</comment>
<evidence type="ECO:0000313" key="2">
    <source>
        <dbReference type="Proteomes" id="UP001558613"/>
    </source>
</evidence>
<accession>A0ABR3MKC4</accession>
<dbReference type="Proteomes" id="UP001558613">
    <property type="component" value="Unassembled WGS sequence"/>
</dbReference>
<sequence length="80" mass="9078">MNRKGKIVERCVNGNSLMGMFDIQLANIRYLLLFVSDVTVCTVDVQPEAQGDIIESNQKEQQLTIRTPPTIYTHTRPLLT</sequence>
<name>A0ABR3MKC4_9TELE</name>
<keyword evidence="2" id="KW-1185">Reference proteome</keyword>
<organism evidence="1 2">
    <name type="scientific">Cirrhinus molitorella</name>
    <name type="common">mud carp</name>
    <dbReference type="NCBI Taxonomy" id="172907"/>
    <lineage>
        <taxon>Eukaryota</taxon>
        <taxon>Metazoa</taxon>
        <taxon>Chordata</taxon>
        <taxon>Craniata</taxon>
        <taxon>Vertebrata</taxon>
        <taxon>Euteleostomi</taxon>
        <taxon>Actinopterygii</taxon>
        <taxon>Neopterygii</taxon>
        <taxon>Teleostei</taxon>
        <taxon>Ostariophysi</taxon>
        <taxon>Cypriniformes</taxon>
        <taxon>Cyprinidae</taxon>
        <taxon>Labeoninae</taxon>
        <taxon>Labeonini</taxon>
        <taxon>Cirrhinus</taxon>
    </lineage>
</organism>